<evidence type="ECO:0000256" key="2">
    <source>
        <dbReference type="ARBA" id="ARBA00023125"/>
    </source>
</evidence>
<dbReference type="InterPro" id="IPR000792">
    <property type="entry name" value="Tscrpt_reg_LuxR_C"/>
</dbReference>
<dbReference type="Gene3D" id="1.10.10.10">
    <property type="entry name" value="Winged helix-like DNA-binding domain superfamily/Winged helix DNA-binding domain"/>
    <property type="match status" value="1"/>
</dbReference>
<dbReference type="RefSeq" id="WP_191257652.1">
    <property type="nucleotide sequence ID" value="NZ_BNAY01000007.1"/>
</dbReference>
<comment type="caution">
    <text evidence="5">The sequence shown here is derived from an EMBL/GenBank/DDBJ whole genome shotgun (WGS) entry which is preliminary data.</text>
</comment>
<feature type="domain" description="HTH luxR-type" evidence="4">
    <location>
        <begin position="407"/>
        <end position="472"/>
    </location>
</feature>
<dbReference type="SMART" id="SM00421">
    <property type="entry name" value="HTH_LUXR"/>
    <property type="match status" value="1"/>
</dbReference>
<dbReference type="SUPFAM" id="SSF46894">
    <property type="entry name" value="C-terminal effector domain of the bipartite response regulators"/>
    <property type="match status" value="1"/>
</dbReference>
<dbReference type="PROSITE" id="PS00622">
    <property type="entry name" value="HTH_LUXR_1"/>
    <property type="match status" value="1"/>
</dbReference>
<evidence type="ECO:0000259" key="4">
    <source>
        <dbReference type="PROSITE" id="PS50043"/>
    </source>
</evidence>
<dbReference type="EMBL" id="BNAY01000007">
    <property type="protein sequence ID" value="GHH28310.1"/>
    <property type="molecule type" value="Genomic_DNA"/>
</dbReference>
<evidence type="ECO:0000256" key="1">
    <source>
        <dbReference type="ARBA" id="ARBA00023015"/>
    </source>
</evidence>
<dbReference type="InterPro" id="IPR016032">
    <property type="entry name" value="Sig_transdc_resp-reg_C-effctor"/>
</dbReference>
<accession>A0ABQ3M3E4</accession>
<dbReference type="SUPFAM" id="SSF48452">
    <property type="entry name" value="TPR-like"/>
    <property type="match status" value="1"/>
</dbReference>
<evidence type="ECO:0000313" key="6">
    <source>
        <dbReference type="Proteomes" id="UP000635387"/>
    </source>
</evidence>
<reference evidence="6" key="1">
    <citation type="journal article" date="2019" name="Int. J. Syst. Evol. Microbiol.">
        <title>The Global Catalogue of Microorganisms (GCM) 10K type strain sequencing project: providing services to taxonomists for standard genome sequencing and annotation.</title>
        <authorList>
            <consortium name="The Broad Institute Genomics Platform"/>
            <consortium name="The Broad Institute Genome Sequencing Center for Infectious Disease"/>
            <person name="Wu L."/>
            <person name="Ma J."/>
        </authorList>
    </citation>
    <scope>NUCLEOTIDE SEQUENCE [LARGE SCALE GENOMIC DNA]</scope>
    <source>
        <strain evidence="6">CGMCC 4.7683</strain>
    </source>
</reference>
<keyword evidence="2" id="KW-0238">DNA-binding</keyword>
<keyword evidence="1" id="KW-0805">Transcription regulation</keyword>
<gene>
    <name evidence="5" type="ORF">GCM10017790_58940</name>
</gene>
<name>A0ABQ3M3E4_9PSEU</name>
<dbReference type="CDD" id="cd06170">
    <property type="entry name" value="LuxR_C_like"/>
    <property type="match status" value="1"/>
</dbReference>
<sequence length="472" mass="52030">MTEPEESEEVKKVLANLKAARAERERLARLGRWSEADETVLVALRDVLTVGSPEISGPDLGGLIYVAGSPRPERKRMRGNWGPVPPERLSATYAMLLVNRGREPQTAIELARRAMENYGWRDLGAFWYCVLALAYAGELDEAQRHLDKAVARSGWSGLPPHISALTVLRARVAALGGDPLTAWQLLDSALKRGLFDQFTEVAVAWAITALVDLGDLDRAEDLLLSRGFGQTLDGVNDRAEVLAARGALRAATGRLQLAYDDFTLCGRQLAPWGVTNPAVIPWRSQGALCAATTDRRSLALSLANEELFHARRWGTPQTIGAALRAVALVSEDERADKLLEEAVEHLSHNGSLGALMRAQYELGTKWCLSGRREEGKTALWAARNAASRMKSDVWTKRIDKAIRRWAESELDEKPTGQELKVLNLALSGLSNKSIAAYLRLGTSTVEFHLSNAYRKLRISGRNELQSLMIPVW</sequence>
<dbReference type="PROSITE" id="PS50043">
    <property type="entry name" value="HTH_LUXR_2"/>
    <property type="match status" value="1"/>
</dbReference>
<dbReference type="PRINTS" id="PR00038">
    <property type="entry name" value="HTHLUXR"/>
</dbReference>
<keyword evidence="6" id="KW-1185">Reference proteome</keyword>
<protein>
    <recommendedName>
        <fullName evidence="4">HTH luxR-type domain-containing protein</fullName>
    </recommendedName>
</protein>
<evidence type="ECO:0000256" key="3">
    <source>
        <dbReference type="ARBA" id="ARBA00023163"/>
    </source>
</evidence>
<evidence type="ECO:0000313" key="5">
    <source>
        <dbReference type="EMBL" id="GHH28310.1"/>
    </source>
</evidence>
<dbReference type="PANTHER" id="PTHR44688:SF16">
    <property type="entry name" value="DNA-BINDING TRANSCRIPTIONAL ACTIVATOR DEVR_DOSR"/>
    <property type="match status" value="1"/>
</dbReference>
<dbReference type="Pfam" id="PF00196">
    <property type="entry name" value="GerE"/>
    <property type="match status" value="1"/>
</dbReference>
<dbReference type="InterPro" id="IPR011990">
    <property type="entry name" value="TPR-like_helical_dom_sf"/>
</dbReference>
<dbReference type="Gene3D" id="1.25.40.10">
    <property type="entry name" value="Tetratricopeptide repeat domain"/>
    <property type="match status" value="1"/>
</dbReference>
<keyword evidence="3" id="KW-0804">Transcription</keyword>
<dbReference type="InterPro" id="IPR036388">
    <property type="entry name" value="WH-like_DNA-bd_sf"/>
</dbReference>
<organism evidence="5 6">
    <name type="scientific">Amycolatopsis oliviviridis</name>
    <dbReference type="NCBI Taxonomy" id="1471590"/>
    <lineage>
        <taxon>Bacteria</taxon>
        <taxon>Bacillati</taxon>
        <taxon>Actinomycetota</taxon>
        <taxon>Actinomycetes</taxon>
        <taxon>Pseudonocardiales</taxon>
        <taxon>Pseudonocardiaceae</taxon>
        <taxon>Amycolatopsis</taxon>
    </lineage>
</organism>
<dbReference type="Proteomes" id="UP000635387">
    <property type="component" value="Unassembled WGS sequence"/>
</dbReference>
<proteinExistence type="predicted"/>
<dbReference type="PANTHER" id="PTHR44688">
    <property type="entry name" value="DNA-BINDING TRANSCRIPTIONAL ACTIVATOR DEVR_DOSR"/>
    <property type="match status" value="1"/>
</dbReference>